<proteinExistence type="predicted"/>
<dbReference type="EMBL" id="CP060035">
    <property type="protein sequence ID" value="QOT73301.1"/>
    <property type="molecule type" value="Genomic_DNA"/>
</dbReference>
<dbReference type="AlphaFoldDB" id="A0A7M2GKP0"/>
<reference evidence="2" key="1">
    <citation type="submission" date="2020-08" db="EMBL/GenBank/DDBJ databases">
        <title>Complete genome sequence of Sphingobium barthaii strain KK22, a high-molecular-weight polycyclic aromatic hydrocarbon-degrading soil bacterium.</title>
        <authorList>
            <person name="Mori J.F."/>
            <person name="Kanaly R.A."/>
        </authorList>
    </citation>
    <scope>NUCLEOTIDE SEQUENCE [LARGE SCALE GENOMIC DNA]</scope>
    <source>
        <strain evidence="2">KK22</strain>
    </source>
</reference>
<accession>A0A7M2GKP0</accession>
<dbReference type="Proteomes" id="UP000593663">
    <property type="component" value="Chromosome 1"/>
</dbReference>
<evidence type="ECO:0000313" key="2">
    <source>
        <dbReference type="Proteomes" id="UP000593663"/>
    </source>
</evidence>
<gene>
    <name evidence="1" type="ORF">H5V43_03475</name>
</gene>
<protein>
    <submittedName>
        <fullName evidence="1">Uncharacterized protein</fullName>
    </submittedName>
</protein>
<organism evidence="1 2">
    <name type="scientific">Sphingobium fuliginis (strain ATCC 27551)</name>
    <dbReference type="NCBI Taxonomy" id="336203"/>
    <lineage>
        <taxon>Bacteria</taxon>
        <taxon>Pseudomonadati</taxon>
        <taxon>Pseudomonadota</taxon>
        <taxon>Alphaproteobacteria</taxon>
        <taxon>Sphingomonadales</taxon>
        <taxon>Sphingomonadaceae</taxon>
        <taxon>Sphingobium</taxon>
    </lineage>
</organism>
<name>A0A7M2GKP0_SPHSA</name>
<dbReference type="KEGG" id="sbar:H5V43_03475"/>
<sequence>MGMDTLAMAQRLGTVRQAELAANLDPTQSRHRAVGTTVWGAGGISPEIAGLLAAVGGWVGHRLALLTTRGAFDSPPTAEHCAISGPAFRPPNWPG</sequence>
<evidence type="ECO:0000313" key="1">
    <source>
        <dbReference type="EMBL" id="QOT73301.1"/>
    </source>
</evidence>